<evidence type="ECO:0000313" key="2">
    <source>
        <dbReference type="Proteomes" id="UP000036873"/>
    </source>
</evidence>
<dbReference type="Proteomes" id="UP000036873">
    <property type="component" value="Unassembled WGS sequence"/>
</dbReference>
<dbReference type="Pfam" id="PF07892">
    <property type="entry name" value="DUF1667"/>
    <property type="match status" value="1"/>
</dbReference>
<dbReference type="PANTHER" id="PTHR39450">
    <property type="entry name" value="MOLYBDOPTERIN OXIDOREDUCTASE, 4FE-4S CLUSTER-BINDING SUBUNIT"/>
    <property type="match status" value="1"/>
</dbReference>
<sequence length="122" mass="13552">MEEKKIICIGCPKGCSLRIEHVGKTIHEIADYGCKIGLEYAENEFTQPKRIITTTVKLKSGYLPFVPVKTKEPVNKEKIFEIMKLISKLEIESPVKVGDVVMSNLAGTGVDLVCTRNIEKAS</sequence>
<dbReference type="InterPro" id="IPR036593">
    <property type="entry name" value="CPE0013-like_sf"/>
</dbReference>
<comment type="caution">
    <text evidence="1">The sequence shown here is derived from an EMBL/GenBank/DDBJ whole genome shotgun (WGS) entry which is preliminary data.</text>
</comment>
<accession>A0A0L6TZY8</accession>
<organism evidence="1 2">
    <name type="scientific">Acetobacterium bakii</name>
    <dbReference type="NCBI Taxonomy" id="52689"/>
    <lineage>
        <taxon>Bacteria</taxon>
        <taxon>Bacillati</taxon>
        <taxon>Bacillota</taxon>
        <taxon>Clostridia</taxon>
        <taxon>Eubacteriales</taxon>
        <taxon>Eubacteriaceae</taxon>
        <taxon>Acetobacterium</taxon>
    </lineage>
</organism>
<dbReference type="SUPFAM" id="SSF160148">
    <property type="entry name" value="CPE0013-like"/>
    <property type="match status" value="1"/>
</dbReference>
<dbReference type="STRING" id="52689.AKG39_09255"/>
<dbReference type="Gene3D" id="3.10.530.10">
    <property type="entry name" value="CPE0013-like"/>
    <property type="match status" value="1"/>
</dbReference>
<name>A0A0L6TZY8_9FIRM</name>
<dbReference type="OrthoDB" id="9811531at2"/>
<dbReference type="RefSeq" id="WP_050740108.1">
    <property type="nucleotide sequence ID" value="NZ_LGYO01000022.1"/>
</dbReference>
<dbReference type="EMBL" id="LGYO01000022">
    <property type="protein sequence ID" value="KNZ41808.1"/>
    <property type="molecule type" value="Genomic_DNA"/>
</dbReference>
<proteinExistence type="predicted"/>
<keyword evidence="2" id="KW-1185">Reference proteome</keyword>
<dbReference type="PANTHER" id="PTHR39450:SF1">
    <property type="entry name" value="DUF1667 DOMAIN-CONTAINING PROTEIN"/>
    <property type="match status" value="1"/>
</dbReference>
<evidence type="ECO:0000313" key="1">
    <source>
        <dbReference type="EMBL" id="KNZ41808.1"/>
    </source>
</evidence>
<dbReference type="InterPro" id="IPR012460">
    <property type="entry name" value="DUF1667"/>
</dbReference>
<gene>
    <name evidence="1" type="ORF">AKG39_09255</name>
</gene>
<dbReference type="AlphaFoldDB" id="A0A0L6TZY8"/>
<reference evidence="2" key="1">
    <citation type="submission" date="2015-07" db="EMBL/GenBank/DDBJ databases">
        <title>Draft genome sequence of Acetobacterium bakii DSM 8293, a potential psychrophilic chemical producer through syngas fermentation.</title>
        <authorList>
            <person name="Song Y."/>
            <person name="Hwang S."/>
            <person name="Cho B.-K."/>
        </authorList>
    </citation>
    <scope>NUCLEOTIDE SEQUENCE [LARGE SCALE GENOMIC DNA]</scope>
    <source>
        <strain evidence="2">DSM 8239</strain>
    </source>
</reference>
<protein>
    <submittedName>
        <fullName evidence="1">Molybdopterin oxidoreductase</fullName>
    </submittedName>
</protein>